<reference evidence="1 2" key="1">
    <citation type="submission" date="2018-08" db="EMBL/GenBank/DDBJ databases">
        <title>A genome reference for cultivated species of the human gut microbiota.</title>
        <authorList>
            <person name="Zou Y."/>
            <person name="Xue W."/>
            <person name="Luo G."/>
        </authorList>
    </citation>
    <scope>NUCLEOTIDE SEQUENCE [LARGE SCALE GENOMIC DNA]</scope>
    <source>
        <strain evidence="1 2">TF08-14</strain>
    </source>
</reference>
<keyword evidence="1" id="KW-0547">Nucleotide-binding</keyword>
<dbReference type="GO" id="GO:0005524">
    <property type="term" value="F:ATP binding"/>
    <property type="evidence" value="ECO:0007669"/>
    <property type="project" value="UniProtKB-KW"/>
</dbReference>
<keyword evidence="1" id="KW-0067">ATP-binding</keyword>
<dbReference type="Proteomes" id="UP000260943">
    <property type="component" value="Unassembled WGS sequence"/>
</dbReference>
<protein>
    <submittedName>
        <fullName evidence="1">ATP-binding protein</fullName>
    </submittedName>
</protein>
<name>A0A2V2C329_9ACTN</name>
<accession>A0A2V2C329</accession>
<organism evidence="1 2">
    <name type="scientific">Collinsella tanakaei</name>
    <dbReference type="NCBI Taxonomy" id="626935"/>
    <lineage>
        <taxon>Bacteria</taxon>
        <taxon>Bacillati</taxon>
        <taxon>Actinomycetota</taxon>
        <taxon>Coriobacteriia</taxon>
        <taxon>Coriobacteriales</taxon>
        <taxon>Coriobacteriaceae</taxon>
        <taxon>Collinsella</taxon>
    </lineage>
</organism>
<evidence type="ECO:0000313" key="2">
    <source>
        <dbReference type="Proteomes" id="UP000260943"/>
    </source>
</evidence>
<sequence>MTNSCPVCLTVQADPSFARLVRMTASNVAMLSSMSVDRIEDIRMAAEEAFIYACSTEPGADLSISFDVDSEHVGMTFELGDVAFAEPSEEDPTSAYVDLILGAVCDSYEKREDPATLVLMLKADV</sequence>
<dbReference type="RefSeq" id="WP_009140519.1">
    <property type="nucleotide sequence ID" value="NZ_CABKQG010000001.1"/>
</dbReference>
<dbReference type="GeneID" id="62758252"/>
<dbReference type="AlphaFoldDB" id="A0A2V2C329"/>
<comment type="caution">
    <text evidence="1">The sequence shown here is derived from an EMBL/GenBank/DDBJ whole genome shotgun (WGS) entry which is preliminary data.</text>
</comment>
<evidence type="ECO:0000313" key="1">
    <source>
        <dbReference type="EMBL" id="RGL10744.1"/>
    </source>
</evidence>
<dbReference type="EMBL" id="QSRJ01000004">
    <property type="protein sequence ID" value="RGL10744.1"/>
    <property type="molecule type" value="Genomic_DNA"/>
</dbReference>
<gene>
    <name evidence="1" type="ORF">DXC81_04565</name>
</gene>
<proteinExistence type="predicted"/>